<dbReference type="InterPro" id="IPR001590">
    <property type="entry name" value="Peptidase_M12B"/>
</dbReference>
<dbReference type="PROSITE" id="PS50215">
    <property type="entry name" value="ADAM_MEPRO"/>
    <property type="match status" value="1"/>
</dbReference>
<dbReference type="OrthoDB" id="6756050at2"/>
<dbReference type="Gene3D" id="3.40.390.10">
    <property type="entry name" value="Collagenase (Catalytic Domain)"/>
    <property type="match status" value="1"/>
</dbReference>
<dbReference type="RefSeq" id="WP_119011928.1">
    <property type="nucleotide sequence ID" value="NZ_QXNC01000002.1"/>
</dbReference>
<dbReference type="Gene3D" id="1.10.3130.20">
    <property type="entry name" value="Phycobilisome linker domain"/>
    <property type="match status" value="1"/>
</dbReference>
<name>A0A4R2NES4_9BURK</name>
<dbReference type="InterPro" id="IPR044060">
    <property type="entry name" value="Bacterial_rp_domain"/>
</dbReference>
<organism evidence="3 4">
    <name type="scientific">Simplicispira metamorpha</name>
    <dbReference type="NCBI Taxonomy" id="80881"/>
    <lineage>
        <taxon>Bacteria</taxon>
        <taxon>Pseudomonadati</taxon>
        <taxon>Pseudomonadota</taxon>
        <taxon>Betaproteobacteria</taxon>
        <taxon>Burkholderiales</taxon>
        <taxon>Comamonadaceae</taxon>
        <taxon>Simplicispira</taxon>
    </lineage>
</organism>
<comment type="caution">
    <text evidence="3">The sequence shown here is derived from an EMBL/GenBank/DDBJ whole genome shotgun (WGS) entry which is preliminary data.</text>
</comment>
<dbReference type="PANTHER" id="PTHR11905">
    <property type="entry name" value="ADAM A DISINTEGRIN AND METALLOPROTEASE DOMAIN"/>
    <property type="match status" value="1"/>
</dbReference>
<dbReference type="PANTHER" id="PTHR11905:SF159">
    <property type="entry name" value="ADAM METALLOPROTEASE"/>
    <property type="match status" value="1"/>
</dbReference>
<dbReference type="InterPro" id="IPR025282">
    <property type="entry name" value="DUF4214"/>
</dbReference>
<evidence type="ECO:0000313" key="4">
    <source>
        <dbReference type="Proteomes" id="UP000295182"/>
    </source>
</evidence>
<evidence type="ECO:0000256" key="1">
    <source>
        <dbReference type="SAM" id="SignalP"/>
    </source>
</evidence>
<dbReference type="AlphaFoldDB" id="A0A4R2NES4"/>
<dbReference type="Pfam" id="PF18998">
    <property type="entry name" value="Flg_new_2"/>
    <property type="match status" value="2"/>
</dbReference>
<keyword evidence="4" id="KW-1185">Reference proteome</keyword>
<reference evidence="3 4" key="1">
    <citation type="submission" date="2019-03" db="EMBL/GenBank/DDBJ databases">
        <title>Genomic Encyclopedia of Type Strains, Phase IV (KMG-IV): sequencing the most valuable type-strain genomes for metagenomic binning, comparative biology and taxonomic classification.</title>
        <authorList>
            <person name="Goeker M."/>
        </authorList>
    </citation>
    <scope>NUCLEOTIDE SEQUENCE [LARGE SCALE GENOMIC DNA]</scope>
    <source>
        <strain evidence="3 4">DSM 1837</strain>
    </source>
</reference>
<dbReference type="Pfam" id="PF13688">
    <property type="entry name" value="Reprolysin_5"/>
    <property type="match status" value="1"/>
</dbReference>
<dbReference type="Proteomes" id="UP000295182">
    <property type="component" value="Unassembled WGS sequence"/>
</dbReference>
<dbReference type="InterPro" id="IPR038255">
    <property type="entry name" value="PBS_linker_sf"/>
</dbReference>
<evidence type="ECO:0000313" key="3">
    <source>
        <dbReference type="EMBL" id="TCP19564.1"/>
    </source>
</evidence>
<feature type="chain" id="PRO_5021010094" evidence="1">
    <location>
        <begin position="26"/>
        <end position="878"/>
    </location>
</feature>
<dbReference type="Pfam" id="PF13946">
    <property type="entry name" value="DUF4214"/>
    <property type="match status" value="3"/>
</dbReference>
<proteinExistence type="predicted"/>
<sequence>MNFPSARNHLAALLLGAALLAPAMAQTVLALPAAQAPGSDVRQALTVPPGGTLRLERLKLDEASGEVASADLRRTNAGSAPLLVVHSGTEVSTTRPAPRAHFTGQLVGDPKSSVFVSIDEQGALRSIVRRGEEVFVSDMPAPSTPGASGTASLAAPGLRARRVELTADAPAQPFVCGVNDEFIEKHYTPPSAALLENLRNNHQRAGLMGTASQGPQALGAQRRADLIIETDYELFQRLGSSSAVHAYVTDLLGYASSQYESEIGARLNLTQINVYTSSAADPWSNTMDTGVLLEELQAYWNAPGRSSQARHHVHLLSGRDTGGGVAYLNTLGSASKTYAYGVSGSIKGNFSASNPQVIWDSMVVAHEIGHAFGSDHTHNYDAPSIGSNQGGAIDCCVSEDGSQCITQLGGSGQTGVLPGINSVTGGIAGTGAGTIMSYCHFPNGSMADISFNFGTNHTRGVNPWRVASVLQSSAQTNLPLDNVVQNYTLSVSRQGTGSGTVTSAPAGINCGNACSYSFVAGASVTLTAQPASGSNFTGWSGACTGTGSCTVSMDSARSVTASFTAAATTRLVTLTKSGAGTGSVTSNPSGLSCAAGCTSASASFTSTSAVTLTALASSGSTFAGWGGACSGTSNCTIAAGSSSTSVTASFSTGSGGGPLADPVVFVTQQYVDFLRRTPDSAGLNYWVGQLNAGTSSRAELIESLMYSGEFRGRFGPLVRLYTAYFQRLPDYAGLMYWFDAMYPSSGTGNSITQVSDAFAQSSEFVNTYGPLDNAGFINRVYQNVLGRSPDAAGQAYWLAQLNGGMPRGQVMLGFSESTENQNASANSLLITMGYVGMLRRTPDPAGHAWWLAEVNAGRASVLGLINGFLSSSEYAARF</sequence>
<accession>A0A4R2NES4</accession>
<dbReference type="EMBL" id="SLXH01000004">
    <property type="protein sequence ID" value="TCP19564.1"/>
    <property type="molecule type" value="Genomic_DNA"/>
</dbReference>
<feature type="domain" description="Peptidase M12B" evidence="2">
    <location>
        <begin position="222"/>
        <end position="439"/>
    </location>
</feature>
<dbReference type="SUPFAM" id="SSF55486">
    <property type="entry name" value="Metalloproteases ('zincins'), catalytic domain"/>
    <property type="match status" value="1"/>
</dbReference>
<gene>
    <name evidence="3" type="ORF">EV674_10422</name>
</gene>
<keyword evidence="1" id="KW-0732">Signal</keyword>
<dbReference type="InterPro" id="IPR024079">
    <property type="entry name" value="MetalloPept_cat_dom_sf"/>
</dbReference>
<dbReference type="GO" id="GO:0006508">
    <property type="term" value="P:proteolysis"/>
    <property type="evidence" value="ECO:0007669"/>
    <property type="project" value="InterPro"/>
</dbReference>
<dbReference type="GO" id="GO:0004222">
    <property type="term" value="F:metalloendopeptidase activity"/>
    <property type="evidence" value="ECO:0007669"/>
    <property type="project" value="InterPro"/>
</dbReference>
<feature type="signal peptide" evidence="1">
    <location>
        <begin position="1"/>
        <end position="25"/>
    </location>
</feature>
<evidence type="ECO:0000259" key="2">
    <source>
        <dbReference type="PROSITE" id="PS50215"/>
    </source>
</evidence>
<protein>
    <submittedName>
        <fullName evidence="3">Uncharacterized protein DUF4214</fullName>
    </submittedName>
</protein>